<dbReference type="PANTHER" id="PTHR11692">
    <property type="entry name" value="BIFUNCTIONAL PURINE BIOSYNTHESIS PROTEIN PURH"/>
    <property type="match status" value="1"/>
</dbReference>
<accession>A0ABN7URE3</accession>
<proteinExistence type="predicted"/>
<keyword evidence="2" id="KW-1185">Reference proteome</keyword>
<dbReference type="SUPFAM" id="SSF53927">
    <property type="entry name" value="Cytidine deaminase-like"/>
    <property type="match status" value="1"/>
</dbReference>
<protein>
    <submittedName>
        <fullName evidence="1">29231_t:CDS:1</fullName>
    </submittedName>
</protein>
<dbReference type="EMBL" id="CAJVQB010005328">
    <property type="protein sequence ID" value="CAG8658857.1"/>
    <property type="molecule type" value="Genomic_DNA"/>
</dbReference>
<dbReference type="InterPro" id="IPR024051">
    <property type="entry name" value="AICAR_Tfase_dup_dom_sf"/>
</dbReference>
<evidence type="ECO:0000313" key="1">
    <source>
        <dbReference type="EMBL" id="CAG8658857.1"/>
    </source>
</evidence>
<sequence length="135" mass="15017">MSSFFGQAAQRNMLRYINLLDALSGLLLVKELKAALNLPATASFKNVFPAGAAFGLPLNDIKKRWADRMSSFGNWITLSEIVSDGVITPGYNVQVLKILSKKKEEKYTVIQIDPNYEPLEIETHQSLLTISLTDT</sequence>
<dbReference type="InterPro" id="IPR002695">
    <property type="entry name" value="PurH-like"/>
</dbReference>
<dbReference type="PANTHER" id="PTHR11692:SF0">
    <property type="entry name" value="BIFUNCTIONAL PURINE BIOSYNTHESIS PROTEIN ATIC"/>
    <property type="match status" value="1"/>
</dbReference>
<dbReference type="InterPro" id="IPR016193">
    <property type="entry name" value="Cytidine_deaminase-like"/>
</dbReference>
<comment type="caution">
    <text evidence="1">The sequence shown here is derived from an EMBL/GenBank/DDBJ whole genome shotgun (WGS) entry which is preliminary data.</text>
</comment>
<evidence type="ECO:0000313" key="2">
    <source>
        <dbReference type="Proteomes" id="UP000789901"/>
    </source>
</evidence>
<dbReference type="Pfam" id="PF01808">
    <property type="entry name" value="AICARFT_IMPCHas"/>
    <property type="match status" value="1"/>
</dbReference>
<name>A0ABN7URE3_GIGMA</name>
<organism evidence="1 2">
    <name type="scientific">Gigaspora margarita</name>
    <dbReference type="NCBI Taxonomy" id="4874"/>
    <lineage>
        <taxon>Eukaryota</taxon>
        <taxon>Fungi</taxon>
        <taxon>Fungi incertae sedis</taxon>
        <taxon>Mucoromycota</taxon>
        <taxon>Glomeromycotina</taxon>
        <taxon>Glomeromycetes</taxon>
        <taxon>Diversisporales</taxon>
        <taxon>Gigasporaceae</taxon>
        <taxon>Gigaspora</taxon>
    </lineage>
</organism>
<dbReference type="Gene3D" id="3.40.140.20">
    <property type="match status" value="1"/>
</dbReference>
<reference evidence="1 2" key="1">
    <citation type="submission" date="2021-06" db="EMBL/GenBank/DDBJ databases">
        <authorList>
            <person name="Kallberg Y."/>
            <person name="Tangrot J."/>
            <person name="Rosling A."/>
        </authorList>
    </citation>
    <scope>NUCLEOTIDE SEQUENCE [LARGE SCALE GENOMIC DNA]</scope>
    <source>
        <strain evidence="1 2">120-4 pot B 10/14</strain>
    </source>
</reference>
<gene>
    <name evidence="1" type="ORF">GMARGA_LOCUS9771</name>
</gene>
<dbReference type="Proteomes" id="UP000789901">
    <property type="component" value="Unassembled WGS sequence"/>
</dbReference>